<evidence type="ECO:0000313" key="2">
    <source>
        <dbReference type="Proteomes" id="UP000003113"/>
    </source>
</evidence>
<reference evidence="1 2" key="1">
    <citation type="journal article" date="2012" name="J. Bacteriol.">
        <title>Genome sequence of the highly efficient arsenite-oxidizing bacterium Achromobacter arsenitoxydans SY8.</title>
        <authorList>
            <person name="Li X."/>
            <person name="Hu Y."/>
            <person name="Gong J."/>
            <person name="Lin Y."/>
            <person name="Johnstone L."/>
            <person name="Rensing C."/>
            <person name="Wang G."/>
        </authorList>
    </citation>
    <scope>NUCLEOTIDE SEQUENCE [LARGE SCALE GENOMIC DNA]</scope>
    <source>
        <strain evidence="1 2">SY8</strain>
    </source>
</reference>
<sequence>MPLELPALLLLAGAFLLGADFFARVMLPVCCWPAPLRARQLAAL</sequence>
<protein>
    <submittedName>
        <fullName evidence="1">Uncharacterized protein</fullName>
    </submittedName>
</protein>
<accession>H0F0E4</accession>
<name>H0F0E4_9BURK</name>
<proteinExistence type="predicted"/>
<dbReference type="Proteomes" id="UP000003113">
    <property type="component" value="Unassembled WGS sequence"/>
</dbReference>
<evidence type="ECO:0000313" key="1">
    <source>
        <dbReference type="EMBL" id="EHK68220.1"/>
    </source>
</evidence>
<gene>
    <name evidence="1" type="ORF">KYC_01235</name>
</gene>
<keyword evidence="2" id="KW-1185">Reference proteome</keyword>
<comment type="caution">
    <text evidence="1">The sequence shown here is derived from an EMBL/GenBank/DDBJ whole genome shotgun (WGS) entry which is preliminary data.</text>
</comment>
<dbReference type="EMBL" id="AGUF01000007">
    <property type="protein sequence ID" value="EHK68220.1"/>
    <property type="molecule type" value="Genomic_DNA"/>
</dbReference>
<dbReference type="AlphaFoldDB" id="H0F0E4"/>
<organism evidence="1 2">
    <name type="scientific">Achromobacter arsenitoxydans SY8</name>
    <dbReference type="NCBI Taxonomy" id="477184"/>
    <lineage>
        <taxon>Bacteria</taxon>
        <taxon>Pseudomonadati</taxon>
        <taxon>Pseudomonadota</taxon>
        <taxon>Betaproteobacteria</taxon>
        <taxon>Burkholderiales</taxon>
        <taxon>Alcaligenaceae</taxon>
        <taxon>Achromobacter</taxon>
    </lineage>
</organism>
<dbReference type="STRING" id="477184.KYC_01235"/>